<evidence type="ECO:0000313" key="4">
    <source>
        <dbReference type="Proteomes" id="UP000192257"/>
    </source>
</evidence>
<gene>
    <name evidence="3" type="ORF">TM35_000411790</name>
</gene>
<accession>A0A1X0NKX3</accession>
<dbReference type="STRING" id="67003.A0A1X0NKX3"/>
<sequence length="302" mass="33495">MGKLQVCICGARNLHDSQVISLPDPYCRVRLGDKSYKTKVIDNTLNPVWNETFRFQVADENTVQVCIELWNKNVIVDDIMGSYNLSLSNLTRGVVQDAWYMLAHSKTNAELHLRVLACDFGKDPLPSDMWKVTTDINNDPALKPGAKPPTGGAPATISSNPNNTPMNPNVGPAIAQGIPVQYPPQPQPQGYYQPSPPPQPQGYYQPSPPPQPQGYYQPSPPPQPQGYYQPPPPQPQGYYQQPPPQPQGYYQPSPPPQPQGYYQPQPQGYYQPPPPPPQAPYPGPPPPNMGYGLRATDPNFRY</sequence>
<keyword evidence="4" id="KW-1185">Reference proteome</keyword>
<feature type="compositionally biased region" description="Low complexity" evidence="1">
    <location>
        <begin position="259"/>
        <end position="270"/>
    </location>
</feature>
<organism evidence="3 4">
    <name type="scientific">Trypanosoma theileri</name>
    <dbReference type="NCBI Taxonomy" id="67003"/>
    <lineage>
        <taxon>Eukaryota</taxon>
        <taxon>Discoba</taxon>
        <taxon>Euglenozoa</taxon>
        <taxon>Kinetoplastea</taxon>
        <taxon>Metakinetoplastina</taxon>
        <taxon>Trypanosomatida</taxon>
        <taxon>Trypanosomatidae</taxon>
        <taxon>Trypanosoma</taxon>
    </lineage>
</organism>
<proteinExistence type="predicted"/>
<dbReference type="PANTHER" id="PTHR47052">
    <property type="entry name" value="CONSERVED SERINE PROLINE-RICH PROTEIN (AFU_ORTHOLOGUE AFUA_2G01790)"/>
    <property type="match status" value="1"/>
</dbReference>
<feature type="region of interest" description="Disordered" evidence="1">
    <location>
        <begin position="136"/>
        <end position="302"/>
    </location>
</feature>
<dbReference type="InterPro" id="IPR000008">
    <property type="entry name" value="C2_dom"/>
</dbReference>
<dbReference type="PRINTS" id="PR01217">
    <property type="entry name" value="PRICHEXTENSN"/>
</dbReference>
<dbReference type="PANTHER" id="PTHR47052:SF3">
    <property type="entry name" value="INGRESSION PROTEIN 1"/>
    <property type="match status" value="1"/>
</dbReference>
<dbReference type="GeneID" id="39989667"/>
<feature type="domain" description="C2" evidence="2">
    <location>
        <begin position="1"/>
        <end position="100"/>
    </location>
</feature>
<dbReference type="EMBL" id="NBCO01000041">
    <property type="protein sequence ID" value="ORC84809.1"/>
    <property type="molecule type" value="Genomic_DNA"/>
</dbReference>
<dbReference type="Proteomes" id="UP000192257">
    <property type="component" value="Unassembled WGS sequence"/>
</dbReference>
<dbReference type="PROSITE" id="PS50004">
    <property type="entry name" value="C2"/>
    <property type="match status" value="1"/>
</dbReference>
<comment type="caution">
    <text evidence="3">The sequence shown here is derived from an EMBL/GenBank/DDBJ whole genome shotgun (WGS) entry which is preliminary data.</text>
</comment>
<dbReference type="CDD" id="cd00030">
    <property type="entry name" value="C2"/>
    <property type="match status" value="1"/>
</dbReference>
<evidence type="ECO:0000259" key="2">
    <source>
        <dbReference type="PROSITE" id="PS50004"/>
    </source>
</evidence>
<dbReference type="InterPro" id="IPR035892">
    <property type="entry name" value="C2_domain_sf"/>
</dbReference>
<feature type="compositionally biased region" description="Pro residues" evidence="1">
    <location>
        <begin position="271"/>
        <end position="288"/>
    </location>
</feature>
<protein>
    <submittedName>
        <fullName evidence="3">C2 domain protein</fullName>
    </submittedName>
</protein>
<dbReference type="InterPro" id="IPR052981">
    <property type="entry name" value="Ingression_C2_domain"/>
</dbReference>
<dbReference type="Pfam" id="PF00168">
    <property type="entry name" value="C2"/>
    <property type="match status" value="1"/>
</dbReference>
<dbReference type="SUPFAM" id="SSF49562">
    <property type="entry name" value="C2 domain (Calcium/lipid-binding domain, CaLB)"/>
    <property type="match status" value="1"/>
</dbReference>
<reference evidence="3 4" key="1">
    <citation type="submission" date="2017-03" db="EMBL/GenBank/DDBJ databases">
        <title>An alternative strategy for trypanosome survival in the mammalian bloodstream revealed through genome and transcriptome analysis of the ubiquitous bovine parasite Trypanosoma (Megatrypanum) theileri.</title>
        <authorList>
            <person name="Kelly S."/>
            <person name="Ivens A."/>
            <person name="Mott A."/>
            <person name="O'Neill E."/>
            <person name="Emms D."/>
            <person name="Macleod O."/>
            <person name="Voorheis P."/>
            <person name="Matthews J."/>
            <person name="Matthews K."/>
            <person name="Carrington M."/>
        </authorList>
    </citation>
    <scope>NUCLEOTIDE SEQUENCE [LARGE SCALE GENOMIC DNA]</scope>
    <source>
        <strain evidence="3">Edinburgh</strain>
    </source>
</reference>
<evidence type="ECO:0000256" key="1">
    <source>
        <dbReference type="SAM" id="MobiDB-lite"/>
    </source>
</evidence>
<dbReference type="AlphaFoldDB" id="A0A1X0NKX3"/>
<name>A0A1X0NKX3_9TRYP</name>
<dbReference type="OrthoDB" id="270970at2759"/>
<dbReference type="VEuPathDB" id="TriTrypDB:TM35_000411790"/>
<evidence type="ECO:0000313" key="3">
    <source>
        <dbReference type="EMBL" id="ORC84809.1"/>
    </source>
</evidence>
<dbReference type="RefSeq" id="XP_028878875.1">
    <property type="nucleotide sequence ID" value="XM_029029887.1"/>
</dbReference>
<dbReference type="SMART" id="SM00239">
    <property type="entry name" value="C2"/>
    <property type="match status" value="1"/>
</dbReference>
<feature type="compositionally biased region" description="Pro residues" evidence="1">
    <location>
        <begin position="194"/>
        <end position="258"/>
    </location>
</feature>
<dbReference type="Gene3D" id="2.60.40.150">
    <property type="entry name" value="C2 domain"/>
    <property type="match status" value="1"/>
</dbReference>
<feature type="compositionally biased region" description="Low complexity" evidence="1">
    <location>
        <begin position="140"/>
        <end position="169"/>
    </location>
</feature>